<evidence type="ECO:0000313" key="6">
    <source>
        <dbReference type="EnsemblProtists" id="EKX46313"/>
    </source>
</evidence>
<evidence type="ECO:0000256" key="1">
    <source>
        <dbReference type="ARBA" id="ARBA00004141"/>
    </source>
</evidence>
<dbReference type="GO" id="GO:0005744">
    <property type="term" value="C:TIM23 mitochondrial import inner membrane translocase complex"/>
    <property type="evidence" value="ECO:0007669"/>
    <property type="project" value="TreeGrafter"/>
</dbReference>
<evidence type="ECO:0000313" key="5">
    <source>
        <dbReference type="EMBL" id="EKX46313.1"/>
    </source>
</evidence>
<dbReference type="PANTHER" id="PTHR15371:SF0">
    <property type="entry name" value="SD19278P"/>
    <property type="match status" value="1"/>
</dbReference>
<dbReference type="eggNOG" id="KOG3324">
    <property type="taxonomic scope" value="Eukaryota"/>
</dbReference>
<dbReference type="Proteomes" id="UP000011087">
    <property type="component" value="Unassembled WGS sequence"/>
</dbReference>
<accession>L1JCR1</accession>
<evidence type="ECO:0000313" key="7">
    <source>
        <dbReference type="Proteomes" id="UP000011087"/>
    </source>
</evidence>
<dbReference type="RefSeq" id="XP_005833293.1">
    <property type="nucleotide sequence ID" value="XM_005833236.1"/>
</dbReference>
<proteinExistence type="predicted"/>
<dbReference type="AlphaFoldDB" id="L1JCR1"/>
<dbReference type="HOGENOM" id="CLU_1392533_0_0_1"/>
<gene>
    <name evidence="5" type="ORF">GUITHDRAFT_107923</name>
</gene>
<dbReference type="PaxDb" id="55529-EKX46313"/>
<dbReference type="Pfam" id="PF02466">
    <property type="entry name" value="Tim17"/>
    <property type="match status" value="1"/>
</dbReference>
<evidence type="ECO:0000256" key="3">
    <source>
        <dbReference type="ARBA" id="ARBA00022989"/>
    </source>
</evidence>
<keyword evidence="7" id="KW-1185">Reference proteome</keyword>
<evidence type="ECO:0000256" key="2">
    <source>
        <dbReference type="ARBA" id="ARBA00022692"/>
    </source>
</evidence>
<keyword evidence="3" id="KW-1133">Transmembrane helix</keyword>
<sequence>MIFQFGEIDLKNISPAIGVVSNEVKYKPMSRGNEYLFDEEERERSFGEHLVFYCGSSYITGVAAGVAVGVVEGLQKGQNLPNSRLKLNAVVNACSKRAPVFGSNLGVLALMFTTSERITRYVRDSDDTLNPIIGAASTGFMFKCTSGMRACLGWTLAGGIGMTLITLTGQVHNFLYRSRIADFDVRSVMSSSTQSS</sequence>
<dbReference type="InterPro" id="IPR045238">
    <property type="entry name" value="Tim23-like"/>
</dbReference>
<dbReference type="STRING" id="905079.L1JCR1"/>
<protein>
    <submittedName>
        <fullName evidence="5 6">Uncharacterized protein</fullName>
    </submittedName>
</protein>
<reference evidence="6" key="3">
    <citation type="submission" date="2015-06" db="UniProtKB">
        <authorList>
            <consortium name="EnsemblProtists"/>
        </authorList>
    </citation>
    <scope>IDENTIFICATION</scope>
</reference>
<keyword evidence="2" id="KW-0812">Transmembrane</keyword>
<organism evidence="5">
    <name type="scientific">Guillardia theta (strain CCMP2712)</name>
    <name type="common">Cryptophyte</name>
    <dbReference type="NCBI Taxonomy" id="905079"/>
    <lineage>
        <taxon>Eukaryota</taxon>
        <taxon>Cryptophyceae</taxon>
        <taxon>Pyrenomonadales</taxon>
        <taxon>Geminigeraceae</taxon>
        <taxon>Guillardia</taxon>
    </lineage>
</organism>
<name>L1JCR1_GUITC</name>
<dbReference type="PANTHER" id="PTHR15371">
    <property type="entry name" value="TIM23"/>
    <property type="match status" value="1"/>
</dbReference>
<dbReference type="GO" id="GO:0008320">
    <property type="term" value="F:protein transmembrane transporter activity"/>
    <property type="evidence" value="ECO:0007669"/>
    <property type="project" value="TreeGrafter"/>
</dbReference>
<dbReference type="EnsemblProtists" id="EKX46313">
    <property type="protein sequence ID" value="EKX46313"/>
    <property type="gene ID" value="GUITHDRAFT_107923"/>
</dbReference>
<dbReference type="EMBL" id="JH992995">
    <property type="protein sequence ID" value="EKX46313.1"/>
    <property type="molecule type" value="Genomic_DNA"/>
</dbReference>
<keyword evidence="4" id="KW-0472">Membrane</keyword>
<dbReference type="OrthoDB" id="159299at2759"/>
<reference evidence="5 7" key="1">
    <citation type="journal article" date="2012" name="Nature">
        <title>Algal genomes reveal evolutionary mosaicism and the fate of nucleomorphs.</title>
        <authorList>
            <consortium name="DOE Joint Genome Institute"/>
            <person name="Curtis B.A."/>
            <person name="Tanifuji G."/>
            <person name="Burki F."/>
            <person name="Gruber A."/>
            <person name="Irimia M."/>
            <person name="Maruyama S."/>
            <person name="Arias M.C."/>
            <person name="Ball S.G."/>
            <person name="Gile G.H."/>
            <person name="Hirakawa Y."/>
            <person name="Hopkins J.F."/>
            <person name="Kuo A."/>
            <person name="Rensing S.A."/>
            <person name="Schmutz J."/>
            <person name="Symeonidi A."/>
            <person name="Elias M."/>
            <person name="Eveleigh R.J."/>
            <person name="Herman E.K."/>
            <person name="Klute M.J."/>
            <person name="Nakayama T."/>
            <person name="Obornik M."/>
            <person name="Reyes-Prieto A."/>
            <person name="Armbrust E.V."/>
            <person name="Aves S.J."/>
            <person name="Beiko R.G."/>
            <person name="Coutinho P."/>
            <person name="Dacks J.B."/>
            <person name="Durnford D.G."/>
            <person name="Fast N.M."/>
            <person name="Green B.R."/>
            <person name="Grisdale C.J."/>
            <person name="Hempel F."/>
            <person name="Henrissat B."/>
            <person name="Hoppner M.P."/>
            <person name="Ishida K."/>
            <person name="Kim E."/>
            <person name="Koreny L."/>
            <person name="Kroth P.G."/>
            <person name="Liu Y."/>
            <person name="Malik S.B."/>
            <person name="Maier U.G."/>
            <person name="McRose D."/>
            <person name="Mock T."/>
            <person name="Neilson J.A."/>
            <person name="Onodera N.T."/>
            <person name="Poole A.M."/>
            <person name="Pritham E.J."/>
            <person name="Richards T.A."/>
            <person name="Rocap G."/>
            <person name="Roy S.W."/>
            <person name="Sarai C."/>
            <person name="Schaack S."/>
            <person name="Shirato S."/>
            <person name="Slamovits C.H."/>
            <person name="Spencer D.F."/>
            <person name="Suzuki S."/>
            <person name="Worden A.Z."/>
            <person name="Zauner S."/>
            <person name="Barry K."/>
            <person name="Bell C."/>
            <person name="Bharti A.K."/>
            <person name="Crow J.A."/>
            <person name="Grimwood J."/>
            <person name="Kramer R."/>
            <person name="Lindquist E."/>
            <person name="Lucas S."/>
            <person name="Salamov A."/>
            <person name="McFadden G.I."/>
            <person name="Lane C.E."/>
            <person name="Keeling P.J."/>
            <person name="Gray M.W."/>
            <person name="Grigoriev I.V."/>
            <person name="Archibald J.M."/>
        </authorList>
    </citation>
    <scope>NUCLEOTIDE SEQUENCE</scope>
    <source>
        <strain evidence="5 7">CCMP2712</strain>
    </source>
</reference>
<dbReference type="GeneID" id="17302915"/>
<dbReference type="GO" id="GO:0030150">
    <property type="term" value="P:protein import into mitochondrial matrix"/>
    <property type="evidence" value="ECO:0007669"/>
    <property type="project" value="TreeGrafter"/>
</dbReference>
<comment type="subcellular location">
    <subcellularLocation>
        <location evidence="1">Membrane</location>
        <topology evidence="1">Multi-pass membrane protein</topology>
    </subcellularLocation>
</comment>
<dbReference type="KEGG" id="gtt:GUITHDRAFT_107923"/>
<dbReference type="OMA" id="HWGEKLT"/>
<reference evidence="7" key="2">
    <citation type="submission" date="2012-11" db="EMBL/GenBank/DDBJ databases">
        <authorList>
            <person name="Kuo A."/>
            <person name="Curtis B.A."/>
            <person name="Tanifuji G."/>
            <person name="Burki F."/>
            <person name="Gruber A."/>
            <person name="Irimia M."/>
            <person name="Maruyama S."/>
            <person name="Arias M.C."/>
            <person name="Ball S.G."/>
            <person name="Gile G.H."/>
            <person name="Hirakawa Y."/>
            <person name="Hopkins J.F."/>
            <person name="Rensing S.A."/>
            <person name="Schmutz J."/>
            <person name="Symeonidi A."/>
            <person name="Elias M."/>
            <person name="Eveleigh R.J."/>
            <person name="Herman E.K."/>
            <person name="Klute M.J."/>
            <person name="Nakayama T."/>
            <person name="Obornik M."/>
            <person name="Reyes-Prieto A."/>
            <person name="Armbrust E.V."/>
            <person name="Aves S.J."/>
            <person name="Beiko R.G."/>
            <person name="Coutinho P."/>
            <person name="Dacks J.B."/>
            <person name="Durnford D.G."/>
            <person name="Fast N.M."/>
            <person name="Green B.R."/>
            <person name="Grisdale C."/>
            <person name="Hempe F."/>
            <person name="Henrissat B."/>
            <person name="Hoppner M.P."/>
            <person name="Ishida K.-I."/>
            <person name="Kim E."/>
            <person name="Koreny L."/>
            <person name="Kroth P.G."/>
            <person name="Liu Y."/>
            <person name="Malik S.-B."/>
            <person name="Maier U.G."/>
            <person name="McRose D."/>
            <person name="Mock T."/>
            <person name="Neilson J.A."/>
            <person name="Onodera N.T."/>
            <person name="Poole A.M."/>
            <person name="Pritham E.J."/>
            <person name="Richards T.A."/>
            <person name="Rocap G."/>
            <person name="Roy S.W."/>
            <person name="Sarai C."/>
            <person name="Schaack S."/>
            <person name="Shirato S."/>
            <person name="Slamovits C.H."/>
            <person name="Spencer D.F."/>
            <person name="Suzuki S."/>
            <person name="Worden A.Z."/>
            <person name="Zauner S."/>
            <person name="Barry K."/>
            <person name="Bell C."/>
            <person name="Bharti A.K."/>
            <person name="Crow J.A."/>
            <person name="Grimwood J."/>
            <person name="Kramer R."/>
            <person name="Lindquist E."/>
            <person name="Lucas S."/>
            <person name="Salamov A."/>
            <person name="McFadden G.I."/>
            <person name="Lane C.E."/>
            <person name="Keeling P.J."/>
            <person name="Gray M.W."/>
            <person name="Grigoriev I.V."/>
            <person name="Archibald J.M."/>
        </authorList>
    </citation>
    <scope>NUCLEOTIDE SEQUENCE</scope>
    <source>
        <strain evidence="7">CCMP2712</strain>
    </source>
</reference>
<evidence type="ECO:0000256" key="4">
    <source>
        <dbReference type="ARBA" id="ARBA00023136"/>
    </source>
</evidence>